<dbReference type="InterPro" id="IPR058163">
    <property type="entry name" value="LysR-type_TF_proteobact-type"/>
</dbReference>
<evidence type="ECO:0000256" key="4">
    <source>
        <dbReference type="ARBA" id="ARBA00023163"/>
    </source>
</evidence>
<dbReference type="Pfam" id="PF03466">
    <property type="entry name" value="LysR_substrate"/>
    <property type="match status" value="1"/>
</dbReference>
<keyword evidence="7" id="KW-1185">Reference proteome</keyword>
<dbReference type="CDD" id="cd08422">
    <property type="entry name" value="PBP2_CrgA_like"/>
    <property type="match status" value="1"/>
</dbReference>
<organism evidence="6 7">
    <name type="scientific">Chondromyces apiculatus DSM 436</name>
    <dbReference type="NCBI Taxonomy" id="1192034"/>
    <lineage>
        <taxon>Bacteria</taxon>
        <taxon>Pseudomonadati</taxon>
        <taxon>Myxococcota</taxon>
        <taxon>Polyangia</taxon>
        <taxon>Polyangiales</taxon>
        <taxon>Polyangiaceae</taxon>
        <taxon>Chondromyces</taxon>
    </lineage>
</organism>
<feature type="domain" description="HTH lysR-type" evidence="5">
    <location>
        <begin position="6"/>
        <end position="63"/>
    </location>
</feature>
<dbReference type="InterPro" id="IPR036390">
    <property type="entry name" value="WH_DNA-bd_sf"/>
</dbReference>
<dbReference type="eggNOG" id="COG0583">
    <property type="taxonomic scope" value="Bacteria"/>
</dbReference>
<dbReference type="PANTHER" id="PTHR30537">
    <property type="entry name" value="HTH-TYPE TRANSCRIPTIONAL REGULATOR"/>
    <property type="match status" value="1"/>
</dbReference>
<evidence type="ECO:0000259" key="5">
    <source>
        <dbReference type="PROSITE" id="PS50931"/>
    </source>
</evidence>
<dbReference type="RefSeq" id="WP_044243321.1">
    <property type="nucleotide sequence ID" value="NZ_ASRX01000028.1"/>
</dbReference>
<comment type="similarity">
    <text evidence="1">Belongs to the LysR transcriptional regulatory family.</text>
</comment>
<dbReference type="PRINTS" id="PR00039">
    <property type="entry name" value="HTHLYSR"/>
</dbReference>
<dbReference type="PANTHER" id="PTHR30537:SF5">
    <property type="entry name" value="HTH-TYPE TRANSCRIPTIONAL ACTIVATOR TTDR-RELATED"/>
    <property type="match status" value="1"/>
</dbReference>
<keyword evidence="3" id="KW-0238">DNA-binding</keyword>
<evidence type="ECO:0000256" key="3">
    <source>
        <dbReference type="ARBA" id="ARBA00023125"/>
    </source>
</evidence>
<dbReference type="Pfam" id="PF00126">
    <property type="entry name" value="HTH_1"/>
    <property type="match status" value="1"/>
</dbReference>
<dbReference type="GO" id="GO:0003700">
    <property type="term" value="F:DNA-binding transcription factor activity"/>
    <property type="evidence" value="ECO:0007669"/>
    <property type="project" value="InterPro"/>
</dbReference>
<evidence type="ECO:0000313" key="6">
    <source>
        <dbReference type="EMBL" id="EYF04998.1"/>
    </source>
</evidence>
<dbReference type="SUPFAM" id="SSF53850">
    <property type="entry name" value="Periplasmic binding protein-like II"/>
    <property type="match status" value="1"/>
</dbReference>
<keyword evidence="4" id="KW-0804">Transcription</keyword>
<accession>A0A017T6W8</accession>
<dbReference type="Proteomes" id="UP000019678">
    <property type="component" value="Unassembled WGS sequence"/>
</dbReference>
<dbReference type="STRING" id="1192034.CAP_3809"/>
<comment type="caution">
    <text evidence="6">The sequence shown here is derived from an EMBL/GenBank/DDBJ whole genome shotgun (WGS) entry which is preliminary data.</text>
</comment>
<protein>
    <submittedName>
        <fullName evidence="6">Transcriptional regulator, LysR family</fullName>
    </submittedName>
</protein>
<dbReference type="AlphaFoldDB" id="A0A017T6W8"/>
<dbReference type="Gene3D" id="1.10.10.10">
    <property type="entry name" value="Winged helix-like DNA-binding domain superfamily/Winged helix DNA-binding domain"/>
    <property type="match status" value="1"/>
</dbReference>
<dbReference type="FunFam" id="1.10.10.10:FF:000001">
    <property type="entry name" value="LysR family transcriptional regulator"/>
    <property type="match status" value="1"/>
</dbReference>
<evidence type="ECO:0000256" key="2">
    <source>
        <dbReference type="ARBA" id="ARBA00023015"/>
    </source>
</evidence>
<dbReference type="OrthoDB" id="464481at2"/>
<dbReference type="InterPro" id="IPR036388">
    <property type="entry name" value="WH-like_DNA-bd_sf"/>
</dbReference>
<keyword evidence="2" id="KW-0805">Transcription regulation</keyword>
<gene>
    <name evidence="6" type="ORF">CAP_3809</name>
</gene>
<dbReference type="InterPro" id="IPR005119">
    <property type="entry name" value="LysR_subst-bd"/>
</dbReference>
<evidence type="ECO:0000256" key="1">
    <source>
        <dbReference type="ARBA" id="ARBA00009437"/>
    </source>
</evidence>
<sequence length="304" mass="32835">MAHDPRLLNGLAVLAAIVESGNFARAAEVLGMTPSGVSRAVGRLEQRLGVRLFDRSPRAVVLTEEGRRLHEGVAPLLDGIEDAATEAAGASREVRGRLRVHVDAAFGHLVLGPSVGAFLAQHPGVSLDYAVRERLGDLDAEGFDVAVRFGVPEMSSLTCRKLFETRVLTCAAPAYVARHGRPAHPRDLAGHECIHFRNPVTGMPFAWELRRGEEVVPVEVSGRLTVNDAGALMDACLSGHGIAQPLEVFARERIAAGKLVQLLPEWADERFPAYALHRSRTLASARVRAFLEFVVALTRGGVTR</sequence>
<dbReference type="GO" id="GO:0003677">
    <property type="term" value="F:DNA binding"/>
    <property type="evidence" value="ECO:0007669"/>
    <property type="project" value="UniProtKB-KW"/>
</dbReference>
<dbReference type="InterPro" id="IPR000847">
    <property type="entry name" value="LysR_HTH_N"/>
</dbReference>
<reference evidence="6 7" key="1">
    <citation type="submission" date="2013-05" db="EMBL/GenBank/DDBJ databases">
        <title>Genome assembly of Chondromyces apiculatus DSM 436.</title>
        <authorList>
            <person name="Sharma G."/>
            <person name="Khatri I."/>
            <person name="Kaur C."/>
            <person name="Mayilraj S."/>
            <person name="Subramanian S."/>
        </authorList>
    </citation>
    <scope>NUCLEOTIDE SEQUENCE [LARGE SCALE GENOMIC DNA]</scope>
    <source>
        <strain evidence="6 7">DSM 436</strain>
    </source>
</reference>
<proteinExistence type="inferred from homology"/>
<dbReference type="Gene3D" id="3.40.190.290">
    <property type="match status" value="1"/>
</dbReference>
<name>A0A017T6W8_9BACT</name>
<dbReference type="EMBL" id="ASRX01000028">
    <property type="protein sequence ID" value="EYF04998.1"/>
    <property type="molecule type" value="Genomic_DNA"/>
</dbReference>
<dbReference type="PROSITE" id="PS50931">
    <property type="entry name" value="HTH_LYSR"/>
    <property type="match status" value="1"/>
</dbReference>
<evidence type="ECO:0000313" key="7">
    <source>
        <dbReference type="Proteomes" id="UP000019678"/>
    </source>
</evidence>
<dbReference type="SUPFAM" id="SSF46785">
    <property type="entry name" value="Winged helix' DNA-binding domain"/>
    <property type="match status" value="1"/>
</dbReference>